<dbReference type="PANTHER" id="PTHR24148:SF73">
    <property type="entry name" value="HET DOMAIN PROTEIN (AFU_ORTHOLOGUE AFUA_8G01020)"/>
    <property type="match status" value="1"/>
</dbReference>
<dbReference type="EMBL" id="JAPDRN010000007">
    <property type="protein sequence ID" value="KAJ9643721.1"/>
    <property type="molecule type" value="Genomic_DNA"/>
</dbReference>
<protein>
    <recommendedName>
        <fullName evidence="1">Heterokaryon incompatibility domain-containing protein</fullName>
    </recommendedName>
</protein>
<keyword evidence="3" id="KW-1185">Reference proteome</keyword>
<dbReference type="AlphaFoldDB" id="A0AA39D240"/>
<accession>A0AA39D240</accession>
<dbReference type="Proteomes" id="UP001172681">
    <property type="component" value="Unassembled WGS sequence"/>
</dbReference>
<reference evidence="2" key="1">
    <citation type="submission" date="2022-10" db="EMBL/GenBank/DDBJ databases">
        <title>Culturing micro-colonial fungi from biological soil crusts in the Mojave desert and describing Neophaeococcomyces mojavensis, and introducing the new genera and species Taxawa tesnikishii.</title>
        <authorList>
            <person name="Kurbessoian T."/>
            <person name="Stajich J.E."/>
        </authorList>
    </citation>
    <scope>NUCLEOTIDE SEQUENCE</scope>
    <source>
        <strain evidence="2">TK_35</strain>
    </source>
</reference>
<name>A0AA39D240_9EURO</name>
<organism evidence="2 3">
    <name type="scientific">Knufia peltigerae</name>
    <dbReference type="NCBI Taxonomy" id="1002370"/>
    <lineage>
        <taxon>Eukaryota</taxon>
        <taxon>Fungi</taxon>
        <taxon>Dikarya</taxon>
        <taxon>Ascomycota</taxon>
        <taxon>Pezizomycotina</taxon>
        <taxon>Eurotiomycetes</taxon>
        <taxon>Chaetothyriomycetidae</taxon>
        <taxon>Chaetothyriales</taxon>
        <taxon>Trichomeriaceae</taxon>
        <taxon>Knufia</taxon>
    </lineage>
</organism>
<gene>
    <name evidence="2" type="ORF">H2204_001866</name>
</gene>
<dbReference type="InterPro" id="IPR010730">
    <property type="entry name" value="HET"/>
</dbReference>
<feature type="domain" description="Heterokaryon incompatibility" evidence="1">
    <location>
        <begin position="46"/>
        <end position="210"/>
    </location>
</feature>
<proteinExistence type="predicted"/>
<dbReference type="PANTHER" id="PTHR24148">
    <property type="entry name" value="ANKYRIN REPEAT DOMAIN-CONTAINING PROTEIN 39 HOMOLOG-RELATED"/>
    <property type="match status" value="1"/>
</dbReference>
<dbReference type="Pfam" id="PF06985">
    <property type="entry name" value="HET"/>
    <property type="match status" value="1"/>
</dbReference>
<comment type="caution">
    <text evidence="2">The sequence shown here is derived from an EMBL/GenBank/DDBJ whole genome shotgun (WGS) entry which is preliminary data.</text>
</comment>
<dbReference type="InterPro" id="IPR052895">
    <property type="entry name" value="HetReg/Transcr_Mod"/>
</dbReference>
<evidence type="ECO:0000313" key="2">
    <source>
        <dbReference type="EMBL" id="KAJ9643721.1"/>
    </source>
</evidence>
<evidence type="ECO:0000259" key="1">
    <source>
        <dbReference type="Pfam" id="PF06985"/>
    </source>
</evidence>
<sequence>MEQSSNIWQPLSNQWSFRVVTVYHGRNHEPIEVFLHEKDLRLEHEYVALSYTWGNAWSQAEIQANGQQHRISENLYEVLKIIRDDDHDINVWIDALSISQVDPVEKSNHIGMIGKIFQQAKDVLAWVGHQSPNGLDLSKLTAVNENHGPRKKSIFRRATEAIVHPELRRTKRYPTTYTDAWMTADYRRRAEIISKLLQRPYFGRTWIVQELIFSKHITFRCGPHTITWEVLMNLIDKIVDYDPECVRDIELPRPDPDYEDQIEMLTANPRFDRLMFIRGCRRSHAANDLGLGLIDSINIFANTSQSLPHDRVYALLELVQKKGSLQPLQPNYELKMSQLFVQVFRTRSCVHPGELFAPEPGPLPKPWEWNSTAFDQLVGSRSLVAACLLSDLRISREQALDALKELQECARQDQCARADDDLFAVANAFHVLYGYPEEGNHGRFRQALYAALCDALPPDWIRKQAQRWFDNELIKLTRYMPVEYLDLDVSVLLKAFDDERRP</sequence>
<evidence type="ECO:0000313" key="3">
    <source>
        <dbReference type="Proteomes" id="UP001172681"/>
    </source>
</evidence>